<reference evidence="6" key="1">
    <citation type="submission" date="2016-10" db="EMBL/GenBank/DDBJ databases">
        <authorList>
            <person name="Varghese N."/>
            <person name="Submissions S."/>
        </authorList>
    </citation>
    <scope>NUCLEOTIDE SEQUENCE [LARGE SCALE GENOMIC DNA]</scope>
    <source>
        <strain evidence="6">DSM 1565</strain>
    </source>
</reference>
<feature type="domain" description="PAC" evidence="2">
    <location>
        <begin position="104"/>
        <end position="156"/>
    </location>
</feature>
<evidence type="ECO:0000313" key="6">
    <source>
        <dbReference type="Proteomes" id="UP000199423"/>
    </source>
</evidence>
<accession>A0A1I7NIA3</accession>
<dbReference type="Gene3D" id="3.30.70.270">
    <property type="match status" value="1"/>
</dbReference>
<dbReference type="RefSeq" id="WP_092867779.1">
    <property type="nucleotide sequence ID" value="NZ_FPCH01000002.1"/>
</dbReference>
<dbReference type="Pfam" id="PF00563">
    <property type="entry name" value="EAL"/>
    <property type="match status" value="1"/>
</dbReference>
<dbReference type="CDD" id="cd00130">
    <property type="entry name" value="PAS"/>
    <property type="match status" value="1"/>
</dbReference>
<dbReference type="InterPro" id="IPR043128">
    <property type="entry name" value="Rev_trsase/Diguanyl_cyclase"/>
</dbReference>
<dbReference type="Gene3D" id="3.30.450.20">
    <property type="entry name" value="PAS domain"/>
    <property type="match status" value="1"/>
</dbReference>
<dbReference type="Gene3D" id="3.20.20.450">
    <property type="entry name" value="EAL domain"/>
    <property type="match status" value="1"/>
</dbReference>
<dbReference type="Pfam" id="PF00990">
    <property type="entry name" value="GGDEF"/>
    <property type="match status" value="1"/>
</dbReference>
<dbReference type="PANTHER" id="PTHR44757">
    <property type="entry name" value="DIGUANYLATE CYCLASE DGCP"/>
    <property type="match status" value="1"/>
</dbReference>
<dbReference type="InterPro" id="IPR000700">
    <property type="entry name" value="PAS-assoc_C"/>
</dbReference>
<keyword evidence="6" id="KW-1185">Reference proteome</keyword>
<dbReference type="SUPFAM" id="SSF55073">
    <property type="entry name" value="Nucleotide cyclase"/>
    <property type="match status" value="1"/>
</dbReference>
<dbReference type="NCBIfam" id="TIGR00254">
    <property type="entry name" value="GGDEF"/>
    <property type="match status" value="1"/>
</dbReference>
<dbReference type="SMART" id="SM00086">
    <property type="entry name" value="PAC"/>
    <property type="match status" value="1"/>
</dbReference>
<evidence type="ECO:0000313" key="5">
    <source>
        <dbReference type="EMBL" id="SFV34286.1"/>
    </source>
</evidence>
<dbReference type="InterPro" id="IPR035919">
    <property type="entry name" value="EAL_sf"/>
</dbReference>
<evidence type="ECO:0000259" key="3">
    <source>
        <dbReference type="PROSITE" id="PS50883"/>
    </source>
</evidence>
<dbReference type="InterPro" id="IPR001633">
    <property type="entry name" value="EAL_dom"/>
</dbReference>
<dbReference type="SMART" id="SM00052">
    <property type="entry name" value="EAL"/>
    <property type="match status" value="1"/>
</dbReference>
<dbReference type="CDD" id="cd01949">
    <property type="entry name" value="GGDEF"/>
    <property type="match status" value="1"/>
</dbReference>
<sequence>MSFDPGTEHHKKNRNVLSSGALPSDLQLTVEQELAATILSCTHEAVIITDASGTIISANAAFSRITGYSADDIRNQNMRVLQSGMHPKSFYEGMWNCLKANDYWHGEIWNRKKSGDIYPALLTISAVRSEDGQLTHYVGSSADLTPIKSSQRELERRAQHDDLTGLPNRRLLASRLDQAIARAHANQSTGAVIFVGLDRFKLVNDSLGHSAGDEVLIRAAERLSSCVRTSDMVARFGGDEFGLLCEGTPRSMLGDLVSRILDQLCQPYFLSGGRQVWLGASAGISLFPDDGRDAASLIQYADAALYHAKRAGKGTYRFFSTRLTEAANTRLSADLQLRQALEREEFILHYQPLVSMPGGRVTGFEALVRWKTPDGKVVPPGDFIPAAEETGLIVPLGEWVLRTACRDMKELLAGGADLKTMAVNVSAQQLRHAGFVDTLQSILKEFDLNPSVVELEITEGTLMGQGKAPVAILHALKALGLRLAVDDFGTGYSSLAYLQKLPIDKLKIDRSFVSDLESGGAAQAIAAAIIGLGRSLRLEVLAEGVENRFQLDFLVKNGCREAQGYYFGLPVPKDALPALAAIKWRREATAMRRADSPPATPYSKQEG</sequence>
<evidence type="ECO:0000259" key="2">
    <source>
        <dbReference type="PROSITE" id="PS50113"/>
    </source>
</evidence>
<dbReference type="NCBIfam" id="TIGR00229">
    <property type="entry name" value="sensory_box"/>
    <property type="match status" value="1"/>
</dbReference>
<dbReference type="Pfam" id="PF13426">
    <property type="entry name" value="PAS_9"/>
    <property type="match status" value="1"/>
</dbReference>
<dbReference type="PANTHER" id="PTHR44757:SF2">
    <property type="entry name" value="BIOFILM ARCHITECTURE MAINTENANCE PROTEIN MBAA"/>
    <property type="match status" value="1"/>
</dbReference>
<gene>
    <name evidence="5" type="ORF">SAMN04488557_2277</name>
</gene>
<dbReference type="PROSITE" id="PS50113">
    <property type="entry name" value="PAC"/>
    <property type="match status" value="1"/>
</dbReference>
<dbReference type="InterPro" id="IPR035965">
    <property type="entry name" value="PAS-like_dom_sf"/>
</dbReference>
<dbReference type="OrthoDB" id="9814202at2"/>
<dbReference type="SMART" id="SM00267">
    <property type="entry name" value="GGDEF"/>
    <property type="match status" value="1"/>
</dbReference>
<dbReference type="InterPro" id="IPR029787">
    <property type="entry name" value="Nucleotide_cyclase"/>
</dbReference>
<feature type="domain" description="GGDEF" evidence="4">
    <location>
        <begin position="188"/>
        <end position="321"/>
    </location>
</feature>
<dbReference type="InterPro" id="IPR001610">
    <property type="entry name" value="PAC"/>
</dbReference>
<dbReference type="PROSITE" id="PS50112">
    <property type="entry name" value="PAS"/>
    <property type="match status" value="1"/>
</dbReference>
<proteinExistence type="predicted"/>
<feature type="domain" description="PAS" evidence="1">
    <location>
        <begin position="31"/>
        <end position="89"/>
    </location>
</feature>
<dbReference type="InterPro" id="IPR000014">
    <property type="entry name" value="PAS"/>
</dbReference>
<dbReference type="SUPFAM" id="SSF141868">
    <property type="entry name" value="EAL domain-like"/>
    <property type="match status" value="1"/>
</dbReference>
<dbReference type="InterPro" id="IPR052155">
    <property type="entry name" value="Biofilm_reg_signaling"/>
</dbReference>
<dbReference type="AlphaFoldDB" id="A0A1I7NIA3"/>
<feature type="domain" description="EAL" evidence="3">
    <location>
        <begin position="330"/>
        <end position="584"/>
    </location>
</feature>
<evidence type="ECO:0000259" key="4">
    <source>
        <dbReference type="PROSITE" id="PS50887"/>
    </source>
</evidence>
<dbReference type="SUPFAM" id="SSF55785">
    <property type="entry name" value="PYP-like sensor domain (PAS domain)"/>
    <property type="match status" value="1"/>
</dbReference>
<protein>
    <submittedName>
        <fullName evidence="5">PAS domain S-box-containing protein/diguanylate cyclase (GGDEF) domain-containing protein</fullName>
    </submittedName>
</protein>
<dbReference type="STRING" id="51670.SAMN04488557_2277"/>
<evidence type="ECO:0000259" key="1">
    <source>
        <dbReference type="PROSITE" id="PS50112"/>
    </source>
</evidence>
<organism evidence="5 6">
    <name type="scientific">Hyphomicrobium facile</name>
    <dbReference type="NCBI Taxonomy" id="51670"/>
    <lineage>
        <taxon>Bacteria</taxon>
        <taxon>Pseudomonadati</taxon>
        <taxon>Pseudomonadota</taxon>
        <taxon>Alphaproteobacteria</taxon>
        <taxon>Hyphomicrobiales</taxon>
        <taxon>Hyphomicrobiaceae</taxon>
        <taxon>Hyphomicrobium</taxon>
    </lineage>
</organism>
<dbReference type="SMART" id="SM00091">
    <property type="entry name" value="PAS"/>
    <property type="match status" value="1"/>
</dbReference>
<dbReference type="InterPro" id="IPR000160">
    <property type="entry name" value="GGDEF_dom"/>
</dbReference>
<name>A0A1I7NIA3_9HYPH</name>
<dbReference type="EMBL" id="FPCH01000002">
    <property type="protein sequence ID" value="SFV34286.1"/>
    <property type="molecule type" value="Genomic_DNA"/>
</dbReference>
<dbReference type="PROSITE" id="PS50887">
    <property type="entry name" value="GGDEF"/>
    <property type="match status" value="1"/>
</dbReference>
<dbReference type="CDD" id="cd01948">
    <property type="entry name" value="EAL"/>
    <property type="match status" value="1"/>
</dbReference>
<dbReference type="Proteomes" id="UP000199423">
    <property type="component" value="Unassembled WGS sequence"/>
</dbReference>
<dbReference type="PROSITE" id="PS50883">
    <property type="entry name" value="EAL"/>
    <property type="match status" value="1"/>
</dbReference>